<dbReference type="EMBL" id="CP002403">
    <property type="protein sequence ID" value="ADU21287.1"/>
    <property type="molecule type" value="Genomic_DNA"/>
</dbReference>
<evidence type="ECO:0000313" key="1">
    <source>
        <dbReference type="EMBL" id="ADU21287.1"/>
    </source>
</evidence>
<name>E6UI34_RUMA7</name>
<dbReference type="RefSeq" id="WP_013497472.1">
    <property type="nucleotide sequence ID" value="NC_014833.1"/>
</dbReference>
<dbReference type="AlphaFoldDB" id="E6UI34"/>
<gene>
    <name evidence="1" type="ordered locus">Rumal_0749</name>
</gene>
<dbReference type="KEGG" id="ral:Rumal_0749"/>
<sequence length="93" mass="10884" precursor="true">MYPLYNWALENPQWWITGFDPNWKNKVDCINGMDWPLMKENLIMIGSVDLSQFSDEAIDEIMEKVNDSNQDVIVDKNNKTIWIVFGNMIGSRV</sequence>
<accession>E6UI34</accession>
<dbReference type="Proteomes" id="UP000006919">
    <property type="component" value="Chromosome"/>
</dbReference>
<dbReference type="OrthoDB" id="1816079at2"/>
<dbReference type="HOGENOM" id="CLU_2397768_0_0_9"/>
<evidence type="ECO:0000313" key="2">
    <source>
        <dbReference type="Proteomes" id="UP000006919"/>
    </source>
</evidence>
<reference evidence="1 2" key="1">
    <citation type="journal article" date="2011" name="J. Bacteriol.">
        <title>Complete genome of the cellulolytic ruminal bacterium Ruminococcus albus 7.</title>
        <authorList>
            <person name="Suen G."/>
            <person name="Stevenson D.M."/>
            <person name="Bruce D.C."/>
            <person name="Chertkov O."/>
            <person name="Copeland A."/>
            <person name="Cheng J.F."/>
            <person name="Detter C."/>
            <person name="Detter J.C."/>
            <person name="Goodwin L.A."/>
            <person name="Han C.S."/>
            <person name="Hauser L.J."/>
            <person name="Ivanova N.N."/>
            <person name="Kyrpides N.C."/>
            <person name="Land M.L."/>
            <person name="Lapidus A."/>
            <person name="Lucas S."/>
            <person name="Ovchinnikova G."/>
            <person name="Pitluck S."/>
            <person name="Tapia R."/>
            <person name="Woyke T."/>
            <person name="Boyum J."/>
            <person name="Mead D."/>
            <person name="Weimer P.J."/>
        </authorList>
    </citation>
    <scope>NUCLEOTIDE SEQUENCE [LARGE SCALE GENOMIC DNA]</scope>
    <source>
        <strain evidence="2">ATCC 27210 / DSM 20455 / JCM 14654 / NCDO 2250 / 7</strain>
    </source>
</reference>
<proteinExistence type="predicted"/>
<protein>
    <submittedName>
        <fullName evidence="1">Uncharacterized protein</fullName>
    </submittedName>
</protein>
<organism evidence="1 2">
    <name type="scientific">Ruminococcus albus (strain ATCC 27210 / DSM 20455 / JCM 14654 / NCDO 2250 / 7)</name>
    <dbReference type="NCBI Taxonomy" id="697329"/>
    <lineage>
        <taxon>Bacteria</taxon>
        <taxon>Bacillati</taxon>
        <taxon>Bacillota</taxon>
        <taxon>Clostridia</taxon>
        <taxon>Eubacteriales</taxon>
        <taxon>Oscillospiraceae</taxon>
        <taxon>Ruminococcus</taxon>
    </lineage>
</organism>
<dbReference type="STRING" id="697329.Rumal_0749"/>